<dbReference type="SUPFAM" id="SSF52172">
    <property type="entry name" value="CheY-like"/>
    <property type="match status" value="1"/>
</dbReference>
<keyword evidence="14" id="KW-1185">Reference proteome</keyword>
<dbReference type="SMART" id="SM00342">
    <property type="entry name" value="HTH_ARAC"/>
    <property type="match status" value="1"/>
</dbReference>
<dbReference type="PANTHER" id="PTHR42713:SF3">
    <property type="entry name" value="TRANSCRIPTIONAL REGULATORY PROTEIN HPTR"/>
    <property type="match status" value="1"/>
</dbReference>
<dbReference type="Pfam" id="PF00072">
    <property type="entry name" value="Response_reg"/>
    <property type="match status" value="1"/>
</dbReference>
<evidence type="ECO:0000256" key="6">
    <source>
        <dbReference type="ARBA" id="ARBA00023125"/>
    </source>
</evidence>
<gene>
    <name evidence="13" type="ORF">I8J29_22475</name>
</gene>
<evidence type="ECO:0000259" key="11">
    <source>
        <dbReference type="PROSITE" id="PS01124"/>
    </source>
</evidence>
<keyword evidence="5" id="KW-0805">Transcription regulation</keyword>
<accession>A0ABS3WF90</accession>
<feature type="coiled-coil region" evidence="9">
    <location>
        <begin position="115"/>
        <end position="145"/>
    </location>
</feature>
<dbReference type="InterPro" id="IPR051552">
    <property type="entry name" value="HptR"/>
</dbReference>
<dbReference type="Pfam" id="PF12833">
    <property type="entry name" value="HTH_18"/>
    <property type="match status" value="1"/>
</dbReference>
<dbReference type="PRINTS" id="PR00032">
    <property type="entry name" value="HTHARAC"/>
</dbReference>
<dbReference type="RefSeq" id="WP_208849708.1">
    <property type="nucleotide sequence ID" value="NZ_JAGGDJ010000025.1"/>
</dbReference>
<dbReference type="SMART" id="SM00448">
    <property type="entry name" value="REC"/>
    <property type="match status" value="1"/>
</dbReference>
<feature type="compositionally biased region" description="Acidic residues" evidence="10">
    <location>
        <begin position="318"/>
        <end position="328"/>
    </location>
</feature>
<sequence length="442" mass="49708">MYRLLIVDDEKVIRDGLSAWDWERYGIEVAGCCAHGLEALQFISTSPVDIVMTDIRMPFMDGIALMDALNRRYPFIKLIVLSGHGDFAYAQKATQYGAVDYLLKPVPFAELPKTIGRLKERLDEQRQHEERLEVLTRKARQLTKVLRDDFLARLFEGPLSCEALEQGGAEGEVLLEAGRYTAAVLVLDRIAVRRQRTSEKERKLIAFSLDNILSDLWDARQHGYHLVDKSSLEVFLLAKDGGRQLLTDIAGQLHRYVGLFKSTFSLGIGVTVGSPYAIWQSMLAARSALAGNAEEGAVKTGAVPREETGLRGQLDRPPEEDDAPEADAAEPGSRDSIILVEAKRYMKANYGRNLTLKEVADHVFISTGHLSALFRHAGERFLKVLTTIRMEKAKELMLDNGYKVYEIVELVGYSDPAYFTEVFKKHTGKTPNEYRGKLKQQR</sequence>
<evidence type="ECO:0000256" key="3">
    <source>
        <dbReference type="ARBA" id="ARBA00022553"/>
    </source>
</evidence>
<dbReference type="PROSITE" id="PS01124">
    <property type="entry name" value="HTH_ARAC_FAMILY_2"/>
    <property type="match status" value="1"/>
</dbReference>
<evidence type="ECO:0000256" key="8">
    <source>
        <dbReference type="PROSITE-ProRule" id="PRU00169"/>
    </source>
</evidence>
<evidence type="ECO:0000256" key="4">
    <source>
        <dbReference type="ARBA" id="ARBA00023012"/>
    </source>
</evidence>
<comment type="caution">
    <text evidence="13">The sequence shown here is derived from an EMBL/GenBank/DDBJ whole genome shotgun (WGS) entry which is preliminary data.</text>
</comment>
<keyword evidence="7" id="KW-0804">Transcription</keyword>
<feature type="modified residue" description="4-aspartylphosphate" evidence="8">
    <location>
        <position position="54"/>
    </location>
</feature>
<evidence type="ECO:0000256" key="10">
    <source>
        <dbReference type="SAM" id="MobiDB-lite"/>
    </source>
</evidence>
<dbReference type="CDD" id="cd17536">
    <property type="entry name" value="REC_YesN-like"/>
    <property type="match status" value="1"/>
</dbReference>
<feature type="domain" description="HTH araC/xylS-type" evidence="11">
    <location>
        <begin position="340"/>
        <end position="437"/>
    </location>
</feature>
<protein>
    <submittedName>
        <fullName evidence="13">Response regulator</fullName>
    </submittedName>
</protein>
<evidence type="ECO:0000256" key="2">
    <source>
        <dbReference type="ARBA" id="ARBA00022490"/>
    </source>
</evidence>
<dbReference type="InterPro" id="IPR011006">
    <property type="entry name" value="CheY-like_superfamily"/>
</dbReference>
<dbReference type="InterPro" id="IPR009057">
    <property type="entry name" value="Homeodomain-like_sf"/>
</dbReference>
<dbReference type="InterPro" id="IPR020449">
    <property type="entry name" value="Tscrpt_reg_AraC-type_HTH"/>
</dbReference>
<evidence type="ECO:0000256" key="9">
    <source>
        <dbReference type="SAM" id="Coils"/>
    </source>
</evidence>
<evidence type="ECO:0000256" key="7">
    <source>
        <dbReference type="ARBA" id="ARBA00023163"/>
    </source>
</evidence>
<feature type="compositionally biased region" description="Basic and acidic residues" evidence="10">
    <location>
        <begin position="304"/>
        <end position="317"/>
    </location>
</feature>
<dbReference type="Gene3D" id="1.10.10.60">
    <property type="entry name" value="Homeodomain-like"/>
    <property type="match status" value="2"/>
</dbReference>
<dbReference type="InterPro" id="IPR018060">
    <property type="entry name" value="HTH_AraC"/>
</dbReference>
<dbReference type="EMBL" id="JAGGDJ010000025">
    <property type="protein sequence ID" value="MBO7746973.1"/>
    <property type="molecule type" value="Genomic_DNA"/>
</dbReference>
<dbReference type="PANTHER" id="PTHR42713">
    <property type="entry name" value="HISTIDINE KINASE-RELATED"/>
    <property type="match status" value="1"/>
</dbReference>
<dbReference type="Gene3D" id="3.40.50.2300">
    <property type="match status" value="1"/>
</dbReference>
<evidence type="ECO:0000313" key="14">
    <source>
        <dbReference type="Proteomes" id="UP000670947"/>
    </source>
</evidence>
<reference evidence="13 14" key="1">
    <citation type="submission" date="2021-03" db="EMBL/GenBank/DDBJ databases">
        <title>Paenibacillus artemisicola MWE-103 whole genome sequence.</title>
        <authorList>
            <person name="Ham Y.J."/>
        </authorList>
    </citation>
    <scope>NUCLEOTIDE SEQUENCE [LARGE SCALE GENOMIC DNA]</scope>
    <source>
        <strain evidence="13 14">MWE-103</strain>
    </source>
</reference>
<dbReference type="Proteomes" id="UP000670947">
    <property type="component" value="Unassembled WGS sequence"/>
</dbReference>
<evidence type="ECO:0000256" key="1">
    <source>
        <dbReference type="ARBA" id="ARBA00004496"/>
    </source>
</evidence>
<feature type="domain" description="Response regulatory" evidence="12">
    <location>
        <begin position="3"/>
        <end position="119"/>
    </location>
</feature>
<organism evidence="13 14">
    <name type="scientific">Paenibacillus artemisiicola</name>
    <dbReference type="NCBI Taxonomy" id="1172618"/>
    <lineage>
        <taxon>Bacteria</taxon>
        <taxon>Bacillati</taxon>
        <taxon>Bacillota</taxon>
        <taxon>Bacilli</taxon>
        <taxon>Bacillales</taxon>
        <taxon>Paenibacillaceae</taxon>
        <taxon>Paenibacillus</taxon>
    </lineage>
</organism>
<evidence type="ECO:0000259" key="12">
    <source>
        <dbReference type="PROSITE" id="PS50110"/>
    </source>
</evidence>
<proteinExistence type="predicted"/>
<keyword evidence="9" id="KW-0175">Coiled coil</keyword>
<keyword evidence="3 8" id="KW-0597">Phosphoprotein</keyword>
<dbReference type="SUPFAM" id="SSF46689">
    <property type="entry name" value="Homeodomain-like"/>
    <property type="match status" value="1"/>
</dbReference>
<evidence type="ECO:0000256" key="5">
    <source>
        <dbReference type="ARBA" id="ARBA00023015"/>
    </source>
</evidence>
<dbReference type="PROSITE" id="PS50110">
    <property type="entry name" value="RESPONSE_REGULATORY"/>
    <property type="match status" value="1"/>
</dbReference>
<dbReference type="InterPro" id="IPR001789">
    <property type="entry name" value="Sig_transdc_resp-reg_receiver"/>
</dbReference>
<name>A0ABS3WF90_9BACL</name>
<keyword evidence="2" id="KW-0963">Cytoplasm</keyword>
<keyword evidence="4" id="KW-0902">Two-component regulatory system</keyword>
<comment type="subcellular location">
    <subcellularLocation>
        <location evidence="1">Cytoplasm</location>
    </subcellularLocation>
</comment>
<keyword evidence="6" id="KW-0238">DNA-binding</keyword>
<evidence type="ECO:0000313" key="13">
    <source>
        <dbReference type="EMBL" id="MBO7746973.1"/>
    </source>
</evidence>
<feature type="region of interest" description="Disordered" evidence="10">
    <location>
        <begin position="296"/>
        <end position="332"/>
    </location>
</feature>